<protein>
    <recommendedName>
        <fullName evidence="4">Antifreeze protein</fullName>
    </recommendedName>
</protein>
<accession>A0ABT4VRC4</accession>
<feature type="signal peptide" evidence="1">
    <location>
        <begin position="1"/>
        <end position="29"/>
    </location>
</feature>
<name>A0ABT4VRC4_9HYPH</name>
<comment type="caution">
    <text evidence="2">The sequence shown here is derived from an EMBL/GenBank/DDBJ whole genome shotgun (WGS) entry which is preliminary data.</text>
</comment>
<organism evidence="2 3">
    <name type="scientific">Hoeflea poritis</name>
    <dbReference type="NCBI Taxonomy" id="2993659"/>
    <lineage>
        <taxon>Bacteria</taxon>
        <taxon>Pseudomonadati</taxon>
        <taxon>Pseudomonadota</taxon>
        <taxon>Alphaproteobacteria</taxon>
        <taxon>Hyphomicrobiales</taxon>
        <taxon>Rhizobiaceae</taxon>
        <taxon>Hoeflea</taxon>
    </lineage>
</organism>
<dbReference type="RefSeq" id="WP_271091089.1">
    <property type="nucleotide sequence ID" value="NZ_JAPJZH010000012.1"/>
</dbReference>
<keyword evidence="1" id="KW-0732">Signal</keyword>
<dbReference type="Proteomes" id="UP001148313">
    <property type="component" value="Unassembled WGS sequence"/>
</dbReference>
<evidence type="ECO:0008006" key="4">
    <source>
        <dbReference type="Google" id="ProtNLM"/>
    </source>
</evidence>
<gene>
    <name evidence="2" type="ORF">OOZ53_18060</name>
</gene>
<evidence type="ECO:0000313" key="3">
    <source>
        <dbReference type="Proteomes" id="UP001148313"/>
    </source>
</evidence>
<proteinExistence type="predicted"/>
<sequence length="114" mass="12609">MFANIAKAAALTALIAVGANTATPSNAEAGNIDFGIYFGTPGYGPGPYWGPAPRPHRGICKPRRAVNKAWRMGVKNPRIVRRNPKRVVVRGWRHGYKTKIVFANRRHCPVIAYR</sequence>
<evidence type="ECO:0000313" key="2">
    <source>
        <dbReference type="EMBL" id="MDA4847270.1"/>
    </source>
</evidence>
<dbReference type="EMBL" id="JAPJZH010000012">
    <property type="protein sequence ID" value="MDA4847270.1"/>
    <property type="molecule type" value="Genomic_DNA"/>
</dbReference>
<reference evidence="2" key="1">
    <citation type="submission" date="2022-11" db="EMBL/GenBank/DDBJ databases">
        <title>Hoeflea poritis sp. nov., isolated from scleractinian coral Porites lutea.</title>
        <authorList>
            <person name="Zhang G."/>
            <person name="Wei Q."/>
            <person name="Cai L."/>
        </authorList>
    </citation>
    <scope>NUCLEOTIDE SEQUENCE</scope>
    <source>
        <strain evidence="2">E7-10</strain>
    </source>
</reference>
<feature type="chain" id="PRO_5045209922" description="Antifreeze protein" evidence="1">
    <location>
        <begin position="30"/>
        <end position="114"/>
    </location>
</feature>
<evidence type="ECO:0000256" key="1">
    <source>
        <dbReference type="SAM" id="SignalP"/>
    </source>
</evidence>
<keyword evidence="3" id="KW-1185">Reference proteome</keyword>